<proteinExistence type="predicted"/>
<dbReference type="PANTHER" id="PTHR43313">
    <property type="entry name" value="SHORT-CHAIN DEHYDROGENASE/REDUCTASE FAMILY 9C"/>
    <property type="match status" value="1"/>
</dbReference>
<comment type="caution">
    <text evidence="2">The sequence shown here is derived from an EMBL/GenBank/DDBJ whole genome shotgun (WGS) entry which is preliminary data.</text>
</comment>
<feature type="compositionally biased region" description="Polar residues" evidence="1">
    <location>
        <begin position="591"/>
        <end position="607"/>
    </location>
</feature>
<dbReference type="Gene3D" id="3.40.50.720">
    <property type="entry name" value="NAD(P)-binding Rossmann-like Domain"/>
    <property type="match status" value="1"/>
</dbReference>
<gene>
    <name evidence="2" type="ORF">DFP72DRAFT_874116</name>
</gene>
<dbReference type="GO" id="GO:0016491">
    <property type="term" value="F:oxidoreductase activity"/>
    <property type="evidence" value="ECO:0007669"/>
    <property type="project" value="TreeGrafter"/>
</dbReference>
<dbReference type="Pfam" id="PF08643">
    <property type="entry name" value="DUF1776"/>
    <property type="match status" value="1"/>
</dbReference>
<evidence type="ECO:0000256" key="1">
    <source>
        <dbReference type="SAM" id="MobiDB-lite"/>
    </source>
</evidence>
<reference evidence="2 3" key="1">
    <citation type="submission" date="2020-07" db="EMBL/GenBank/DDBJ databases">
        <title>Comparative genomics of pyrophilous fungi reveals a link between fire events and developmental genes.</title>
        <authorList>
            <consortium name="DOE Joint Genome Institute"/>
            <person name="Steindorff A.S."/>
            <person name="Carver A."/>
            <person name="Calhoun S."/>
            <person name="Stillman K."/>
            <person name="Liu H."/>
            <person name="Lipzen A."/>
            <person name="Pangilinan J."/>
            <person name="Labutti K."/>
            <person name="Bruns T.D."/>
            <person name="Grigoriev I.V."/>
        </authorList>
    </citation>
    <scope>NUCLEOTIDE SEQUENCE [LARGE SCALE GENOMIC DNA]</scope>
    <source>
        <strain evidence="2 3">CBS 144469</strain>
    </source>
</reference>
<dbReference type="GO" id="GO:0008202">
    <property type="term" value="P:steroid metabolic process"/>
    <property type="evidence" value="ECO:0007669"/>
    <property type="project" value="TreeGrafter"/>
</dbReference>
<dbReference type="OrthoDB" id="5308060at2759"/>
<dbReference type="EMBL" id="JACGCI010000005">
    <property type="protein sequence ID" value="KAF6764039.1"/>
    <property type="molecule type" value="Genomic_DNA"/>
</dbReference>
<protein>
    <submittedName>
        <fullName evidence="2">Uncharacterized protein</fullName>
    </submittedName>
</protein>
<accession>A0A8H6IGJ1</accession>
<evidence type="ECO:0000313" key="2">
    <source>
        <dbReference type="EMBL" id="KAF6764039.1"/>
    </source>
</evidence>
<feature type="region of interest" description="Disordered" evidence="1">
    <location>
        <begin position="519"/>
        <end position="621"/>
    </location>
</feature>
<dbReference type="AlphaFoldDB" id="A0A8H6IGJ1"/>
<dbReference type="InterPro" id="IPR013952">
    <property type="entry name" value="DUF1776_fun"/>
</dbReference>
<name>A0A8H6IGJ1_9AGAR</name>
<dbReference type="PANTHER" id="PTHR43313:SF1">
    <property type="entry name" value="3BETA-HYDROXYSTEROID DEHYDROGENASE DHS-16"/>
    <property type="match status" value="1"/>
</dbReference>
<evidence type="ECO:0000313" key="3">
    <source>
        <dbReference type="Proteomes" id="UP000521943"/>
    </source>
</evidence>
<feature type="compositionally biased region" description="Acidic residues" evidence="1">
    <location>
        <begin position="567"/>
        <end position="579"/>
    </location>
</feature>
<organism evidence="2 3">
    <name type="scientific">Ephemerocybe angulata</name>
    <dbReference type="NCBI Taxonomy" id="980116"/>
    <lineage>
        <taxon>Eukaryota</taxon>
        <taxon>Fungi</taxon>
        <taxon>Dikarya</taxon>
        <taxon>Basidiomycota</taxon>
        <taxon>Agaricomycotina</taxon>
        <taxon>Agaricomycetes</taxon>
        <taxon>Agaricomycetidae</taxon>
        <taxon>Agaricales</taxon>
        <taxon>Agaricineae</taxon>
        <taxon>Psathyrellaceae</taxon>
        <taxon>Ephemerocybe</taxon>
    </lineage>
</organism>
<sequence>MSSRETIEGYLHSVENYFYASVTAVTGGLPDVNEVANRLWIDISRYGPGMPAFPEVHIPSLGDFQVPPPPPPPPKAPPSSFVNSLANWAHDNPKKASGVVVGVVGTGLLIGYRHAFIGRPPARSVTHKAASAQSGERERRQVVVVLGGDTPYGLPLIRDLESKGYIVIASVSTPEAVVTLESKTRGYVKALVLNPREPATVPVFLRSLSSTLSRKFPLKTSGDPYSSPASQPYIQSVVSLLTLPAAAATSPTLGPLEHLSMEQDYLPYLNATQISPLQVIQQLLPLLRTGSARSVDKGKKSIVVCLPAVDTHVALPFSAVQAMSAAGTLKAVEILRREIAMAAVTGKTDSMKSIRVVTVDVGSVDLGKAAAAAAESNRANVLKATESWTSSEKLIYGPAFASVSQEAQQVAELGKWKGFLALFSEKRHYAVGRRPAKMSAFVKKVVGIVSEGRHGPTVFGHNIGLGIVMNWVHGDRVSVGAGANTYKLASYLPSLLLDGLLNLPYFLIGLRNKLLPIQPHRIPPRNLPSPRSSRSTDRPPQARQEGVQRAIAAAPEERPQPPVAVEEVAEEEEEVIQDEVETKSEPDTDESSPQISSNASVDSSWLTSRHRAPSLEGGVAS</sequence>
<keyword evidence="3" id="KW-1185">Reference proteome</keyword>
<dbReference type="Proteomes" id="UP000521943">
    <property type="component" value="Unassembled WGS sequence"/>
</dbReference>